<feature type="non-terminal residue" evidence="1">
    <location>
        <position position="1"/>
    </location>
</feature>
<protein>
    <submittedName>
        <fullName evidence="1">20076_t:CDS:1</fullName>
    </submittedName>
</protein>
<organism evidence="1 2">
    <name type="scientific">Racocetra persica</name>
    <dbReference type="NCBI Taxonomy" id="160502"/>
    <lineage>
        <taxon>Eukaryota</taxon>
        <taxon>Fungi</taxon>
        <taxon>Fungi incertae sedis</taxon>
        <taxon>Mucoromycota</taxon>
        <taxon>Glomeromycotina</taxon>
        <taxon>Glomeromycetes</taxon>
        <taxon>Diversisporales</taxon>
        <taxon>Gigasporaceae</taxon>
        <taxon>Racocetra</taxon>
    </lineage>
</organism>
<sequence>QEDLLHFGHLIIALACNSLSSIHNMPKSIEFISRQYSHDLKNVILYLISKPTPDKTIDDVVAMIASKTLHEINSAHQYHMIHEKVKVKLTIVLALFISYNDFLESELSKELENGRLVRLLCKFGFINERPEFDMDPSWSETGDRYLIKLFRDYVFHQVDENGYPIVDMSHVLTCLNKLDAGVDERIMLMSRDEQSCLIVSYKEIKNCIDSAFRDLSRRK</sequence>
<comment type="caution">
    <text evidence="1">The sequence shown here is derived from an EMBL/GenBank/DDBJ whole genome shotgun (WGS) entry which is preliminary data.</text>
</comment>
<proteinExistence type="predicted"/>
<accession>A0ACA9RSJ6</accession>
<dbReference type="Proteomes" id="UP000789920">
    <property type="component" value="Unassembled WGS sequence"/>
</dbReference>
<evidence type="ECO:0000313" key="2">
    <source>
        <dbReference type="Proteomes" id="UP000789920"/>
    </source>
</evidence>
<reference evidence="1" key="1">
    <citation type="submission" date="2021-06" db="EMBL/GenBank/DDBJ databases">
        <authorList>
            <person name="Kallberg Y."/>
            <person name="Tangrot J."/>
            <person name="Rosling A."/>
        </authorList>
    </citation>
    <scope>NUCLEOTIDE SEQUENCE</scope>
    <source>
        <strain evidence="1">MA461A</strain>
    </source>
</reference>
<gene>
    <name evidence="1" type="ORF">RPERSI_LOCUS22357</name>
</gene>
<name>A0ACA9RSJ6_9GLOM</name>
<keyword evidence="2" id="KW-1185">Reference proteome</keyword>
<dbReference type="EMBL" id="CAJVQC010067509">
    <property type="protein sequence ID" value="CAG8807287.1"/>
    <property type="molecule type" value="Genomic_DNA"/>
</dbReference>
<evidence type="ECO:0000313" key="1">
    <source>
        <dbReference type="EMBL" id="CAG8807287.1"/>
    </source>
</evidence>